<evidence type="ECO:0000313" key="4">
    <source>
        <dbReference type="EMBL" id="KAF2877201.1"/>
    </source>
</evidence>
<accession>A0A7C8MHT6</accession>
<dbReference type="Proteomes" id="UP000481861">
    <property type="component" value="Unassembled WGS sequence"/>
</dbReference>
<evidence type="ECO:0000313" key="5">
    <source>
        <dbReference type="Proteomes" id="UP000481861"/>
    </source>
</evidence>
<evidence type="ECO:0000256" key="1">
    <source>
        <dbReference type="PROSITE-ProRule" id="PRU00175"/>
    </source>
</evidence>
<feature type="domain" description="RING-type" evidence="3">
    <location>
        <begin position="36"/>
        <end position="104"/>
    </location>
</feature>
<keyword evidence="5" id="KW-1185">Reference proteome</keyword>
<feature type="coiled-coil region" evidence="2">
    <location>
        <begin position="191"/>
        <end position="218"/>
    </location>
</feature>
<comment type="caution">
    <text evidence="4">The sequence shown here is derived from an EMBL/GenBank/DDBJ whole genome shotgun (WGS) entry which is preliminary data.</text>
</comment>
<organism evidence="4 5">
    <name type="scientific">Massariosphaeria phaeospora</name>
    <dbReference type="NCBI Taxonomy" id="100035"/>
    <lineage>
        <taxon>Eukaryota</taxon>
        <taxon>Fungi</taxon>
        <taxon>Dikarya</taxon>
        <taxon>Ascomycota</taxon>
        <taxon>Pezizomycotina</taxon>
        <taxon>Dothideomycetes</taxon>
        <taxon>Pleosporomycetidae</taxon>
        <taxon>Pleosporales</taxon>
        <taxon>Pleosporales incertae sedis</taxon>
        <taxon>Massariosphaeria</taxon>
    </lineage>
</organism>
<proteinExistence type="predicted"/>
<dbReference type="PROSITE" id="PS50089">
    <property type="entry name" value="ZF_RING_2"/>
    <property type="match status" value="1"/>
</dbReference>
<dbReference type="EMBL" id="JAADJZ010000002">
    <property type="protein sequence ID" value="KAF2877201.1"/>
    <property type="molecule type" value="Genomic_DNA"/>
</dbReference>
<protein>
    <recommendedName>
        <fullName evidence="3">RING-type domain-containing protein</fullName>
    </recommendedName>
</protein>
<keyword evidence="1" id="KW-0863">Zinc-finger</keyword>
<evidence type="ECO:0000256" key="2">
    <source>
        <dbReference type="SAM" id="Coils"/>
    </source>
</evidence>
<keyword evidence="1" id="KW-0862">Zinc</keyword>
<gene>
    <name evidence="4" type="ORF">BDV95DRAFT_481577</name>
</gene>
<dbReference type="OrthoDB" id="5600418at2759"/>
<dbReference type="Gene3D" id="3.30.40.10">
    <property type="entry name" value="Zinc/RING finger domain, C3HC4 (zinc finger)"/>
    <property type="match status" value="1"/>
</dbReference>
<reference evidence="4 5" key="1">
    <citation type="submission" date="2020-01" db="EMBL/GenBank/DDBJ databases">
        <authorList>
            <consortium name="DOE Joint Genome Institute"/>
            <person name="Haridas S."/>
            <person name="Albert R."/>
            <person name="Binder M."/>
            <person name="Bloem J."/>
            <person name="Labutti K."/>
            <person name="Salamov A."/>
            <person name="Andreopoulos B."/>
            <person name="Baker S.E."/>
            <person name="Barry K."/>
            <person name="Bills G."/>
            <person name="Bluhm B.H."/>
            <person name="Cannon C."/>
            <person name="Castanera R."/>
            <person name="Culley D.E."/>
            <person name="Daum C."/>
            <person name="Ezra D."/>
            <person name="Gonzalez J.B."/>
            <person name="Henrissat B."/>
            <person name="Kuo A."/>
            <person name="Liang C."/>
            <person name="Lipzen A."/>
            <person name="Lutzoni F."/>
            <person name="Magnuson J."/>
            <person name="Mondo S."/>
            <person name="Nolan M."/>
            <person name="Ohm R."/>
            <person name="Pangilinan J."/>
            <person name="Park H.-J.H."/>
            <person name="Ramirez L."/>
            <person name="Alfaro M."/>
            <person name="Sun H."/>
            <person name="Tritt A."/>
            <person name="Yoshinaga Y."/>
            <person name="Zwiers L.-H.L."/>
            <person name="Turgeon B.G."/>
            <person name="Goodwin S.B."/>
            <person name="Spatafora J.W."/>
            <person name="Crous P.W."/>
            <person name="Grigoriev I.V."/>
        </authorList>
    </citation>
    <scope>NUCLEOTIDE SEQUENCE [LARGE SCALE GENOMIC DNA]</scope>
    <source>
        <strain evidence="4 5">CBS 611.86</strain>
    </source>
</reference>
<dbReference type="InterPro" id="IPR001841">
    <property type="entry name" value="Znf_RING"/>
</dbReference>
<keyword evidence="2" id="KW-0175">Coiled coil</keyword>
<evidence type="ECO:0000259" key="3">
    <source>
        <dbReference type="PROSITE" id="PS50089"/>
    </source>
</evidence>
<dbReference type="InterPro" id="IPR013083">
    <property type="entry name" value="Znf_RING/FYVE/PHD"/>
</dbReference>
<name>A0A7C8MHT6_9PLEO</name>
<dbReference type="AlphaFoldDB" id="A0A7C8MHT6"/>
<sequence>MPRSSSNVPQSGAAAQFVLFTTPIPLSCLEPSSLSCAICREPYGEYTPTSVDLEDGRAEWAVRVDISAAHDGGTRCCGHIFGRRCLEKHLRTAGAWHNKCPICRAVWFSYARSDTNQSTSTATTQTTSALLNATATVSPRVPWLSRSTLRRRHRNGGIGRVSSGLSNRGRLQRASGFIQHVLDAFEVEEGSDEVKASVEQVEVTLEQLYRNLEEQEQDQR</sequence>
<dbReference type="SUPFAM" id="SSF57850">
    <property type="entry name" value="RING/U-box"/>
    <property type="match status" value="1"/>
</dbReference>
<keyword evidence="1" id="KW-0479">Metal-binding</keyword>
<dbReference type="GO" id="GO:0008270">
    <property type="term" value="F:zinc ion binding"/>
    <property type="evidence" value="ECO:0007669"/>
    <property type="project" value="UniProtKB-KW"/>
</dbReference>